<gene>
    <name evidence="1" type="ORF">IWH25_15220</name>
</gene>
<reference evidence="1" key="1">
    <citation type="submission" date="2020-11" db="EMBL/GenBank/DDBJ databases">
        <title>Azospira restricta DSM 18626 genome sequence.</title>
        <authorList>
            <person name="Moe W.M."/>
        </authorList>
    </citation>
    <scope>NUCLEOTIDE SEQUENCE</scope>
    <source>
        <strain evidence="1">DSM 18626</strain>
    </source>
</reference>
<keyword evidence="2" id="KW-1185">Reference proteome</keyword>
<dbReference type="EMBL" id="CP064781">
    <property type="protein sequence ID" value="QRJ63083.1"/>
    <property type="molecule type" value="Genomic_DNA"/>
</dbReference>
<dbReference type="KEGG" id="ares:IWH25_15220"/>
<protein>
    <submittedName>
        <fullName evidence="1">DUF3348 family protein</fullName>
    </submittedName>
</protein>
<dbReference type="Pfam" id="PF11828">
    <property type="entry name" value="DUF3348"/>
    <property type="match status" value="1"/>
</dbReference>
<dbReference type="InterPro" id="IPR021783">
    <property type="entry name" value="DUF3348"/>
</dbReference>
<organism evidence="1 2">
    <name type="scientific">Azospira restricta</name>
    <dbReference type="NCBI Taxonomy" id="404405"/>
    <lineage>
        <taxon>Bacteria</taxon>
        <taxon>Pseudomonadati</taxon>
        <taxon>Pseudomonadota</taxon>
        <taxon>Betaproteobacteria</taxon>
        <taxon>Rhodocyclales</taxon>
        <taxon>Rhodocyclaceae</taxon>
        <taxon>Azospira</taxon>
    </lineage>
</organism>
<dbReference type="Proteomes" id="UP000663444">
    <property type="component" value="Chromosome"/>
</dbReference>
<proteinExistence type="predicted"/>
<accession>A0A974SNJ9</accession>
<sequence length="257" mass="26911">MNTFLPRTGFNRPPLVRFLAGLTIAEVPESKQFLAERLGQWLELSDAIALSGALAAGAADAAGARPPAGGALADEVARVRAALAAAIAADTADGAGQPGRPRVRLPVPGPGATLATAADFLPYRRYYVAHQRDMEAAIGPLRARARALLAARSPALAGLAALDAALEQALAERERQQLGAVPFLLEKHFKRLHEAQRQAVAASPPGDDPARWLQPGGWLARFCGDLRQLLHAELELRLQPLLGLVEAGGGDAAAAAF</sequence>
<dbReference type="RefSeq" id="WP_203386612.1">
    <property type="nucleotide sequence ID" value="NZ_CP064781.1"/>
</dbReference>
<evidence type="ECO:0000313" key="1">
    <source>
        <dbReference type="EMBL" id="QRJ63083.1"/>
    </source>
</evidence>
<dbReference type="AlphaFoldDB" id="A0A974SNJ9"/>
<evidence type="ECO:0000313" key="2">
    <source>
        <dbReference type="Proteomes" id="UP000663444"/>
    </source>
</evidence>
<name>A0A974SNJ9_9RHOO</name>